<dbReference type="EMBL" id="JBCGBO010000003">
    <property type="protein sequence ID" value="KAK9214516.1"/>
    <property type="molecule type" value="Genomic_DNA"/>
</dbReference>
<keyword evidence="3" id="KW-1185">Reference proteome</keyword>
<reference evidence="2 3" key="1">
    <citation type="submission" date="2024-05" db="EMBL/GenBank/DDBJ databases">
        <title>Haplotype-resolved chromosome-level genome assembly of Huyou (Citrus changshanensis).</title>
        <authorList>
            <person name="Miao C."/>
            <person name="Chen W."/>
            <person name="Wu Y."/>
            <person name="Wang L."/>
            <person name="Zhao S."/>
            <person name="Grierson D."/>
            <person name="Xu C."/>
            <person name="Chen K."/>
        </authorList>
    </citation>
    <scope>NUCLEOTIDE SEQUENCE [LARGE SCALE GENOMIC DNA]</scope>
    <source>
        <strain evidence="2">01-14</strain>
        <tissue evidence="2">Leaf</tissue>
    </source>
</reference>
<evidence type="ECO:0000313" key="2">
    <source>
        <dbReference type="EMBL" id="KAK9214516.1"/>
    </source>
</evidence>
<protein>
    <submittedName>
        <fullName evidence="2">Uncharacterized protein</fullName>
    </submittedName>
</protein>
<evidence type="ECO:0000256" key="1">
    <source>
        <dbReference type="SAM" id="Phobius"/>
    </source>
</evidence>
<comment type="caution">
    <text evidence="2">The sequence shown here is derived from an EMBL/GenBank/DDBJ whole genome shotgun (WGS) entry which is preliminary data.</text>
</comment>
<keyword evidence="1" id="KW-0812">Transmembrane</keyword>
<keyword evidence="1" id="KW-1133">Transmembrane helix</keyword>
<gene>
    <name evidence="2" type="ORF">WN944_006509</name>
</gene>
<keyword evidence="1" id="KW-0472">Membrane</keyword>
<dbReference type="AlphaFoldDB" id="A0AAP0QTB1"/>
<accession>A0AAP0QTB1</accession>
<name>A0AAP0QTB1_9ROSI</name>
<sequence length="78" mass="9526">MGRDCNKIKSYKKPRKKPKPCRKTFIYLFFAIYIIVKRLMPPKRFIYESCYVFSTEFFVRERNAGDYEPKGKHHDLQK</sequence>
<proteinExistence type="predicted"/>
<feature type="transmembrane region" description="Helical" evidence="1">
    <location>
        <begin position="21"/>
        <end position="40"/>
    </location>
</feature>
<evidence type="ECO:0000313" key="3">
    <source>
        <dbReference type="Proteomes" id="UP001428341"/>
    </source>
</evidence>
<organism evidence="2 3">
    <name type="scientific">Citrus x changshan-huyou</name>
    <dbReference type="NCBI Taxonomy" id="2935761"/>
    <lineage>
        <taxon>Eukaryota</taxon>
        <taxon>Viridiplantae</taxon>
        <taxon>Streptophyta</taxon>
        <taxon>Embryophyta</taxon>
        <taxon>Tracheophyta</taxon>
        <taxon>Spermatophyta</taxon>
        <taxon>Magnoliopsida</taxon>
        <taxon>eudicotyledons</taxon>
        <taxon>Gunneridae</taxon>
        <taxon>Pentapetalae</taxon>
        <taxon>rosids</taxon>
        <taxon>malvids</taxon>
        <taxon>Sapindales</taxon>
        <taxon>Rutaceae</taxon>
        <taxon>Aurantioideae</taxon>
        <taxon>Citrus</taxon>
    </lineage>
</organism>
<dbReference type="Proteomes" id="UP001428341">
    <property type="component" value="Unassembled WGS sequence"/>
</dbReference>